<evidence type="ECO:0000256" key="1">
    <source>
        <dbReference type="SAM" id="Phobius"/>
    </source>
</evidence>
<keyword evidence="1" id="KW-0812">Transmembrane</keyword>
<dbReference type="Proteomes" id="UP000237105">
    <property type="component" value="Unassembled WGS sequence"/>
</dbReference>
<organism evidence="2 3">
    <name type="scientific">Parasponia andersonii</name>
    <name type="common">Sponia andersonii</name>
    <dbReference type="NCBI Taxonomy" id="3476"/>
    <lineage>
        <taxon>Eukaryota</taxon>
        <taxon>Viridiplantae</taxon>
        <taxon>Streptophyta</taxon>
        <taxon>Embryophyta</taxon>
        <taxon>Tracheophyta</taxon>
        <taxon>Spermatophyta</taxon>
        <taxon>Magnoliopsida</taxon>
        <taxon>eudicotyledons</taxon>
        <taxon>Gunneridae</taxon>
        <taxon>Pentapetalae</taxon>
        <taxon>rosids</taxon>
        <taxon>fabids</taxon>
        <taxon>Rosales</taxon>
        <taxon>Cannabaceae</taxon>
        <taxon>Parasponia</taxon>
    </lineage>
</organism>
<dbReference type="EMBL" id="JXTB01000200">
    <property type="protein sequence ID" value="PON53977.1"/>
    <property type="molecule type" value="Genomic_DNA"/>
</dbReference>
<dbReference type="AlphaFoldDB" id="A0A2P5BYW0"/>
<sequence length="70" mass="7534">MGWSDGGSGKSAKLGIVRRWGLSFCGRLFGLGICSCVLLPRLIAGDRPLAALAGWLKERKPDSMNLMSVR</sequence>
<feature type="transmembrane region" description="Helical" evidence="1">
    <location>
        <begin position="20"/>
        <end position="39"/>
    </location>
</feature>
<proteinExistence type="predicted"/>
<evidence type="ECO:0000313" key="3">
    <source>
        <dbReference type="Proteomes" id="UP000237105"/>
    </source>
</evidence>
<evidence type="ECO:0008006" key="4">
    <source>
        <dbReference type="Google" id="ProtNLM"/>
    </source>
</evidence>
<accession>A0A2P5BYW0</accession>
<keyword evidence="3" id="KW-1185">Reference proteome</keyword>
<keyword evidence="1" id="KW-0472">Membrane</keyword>
<keyword evidence="1" id="KW-1133">Transmembrane helix</keyword>
<name>A0A2P5BYW0_PARAD</name>
<comment type="caution">
    <text evidence="2">The sequence shown here is derived from an EMBL/GenBank/DDBJ whole genome shotgun (WGS) entry which is preliminary data.</text>
</comment>
<protein>
    <recommendedName>
        <fullName evidence="4">Transmembrane protein</fullName>
    </recommendedName>
</protein>
<reference evidence="3" key="1">
    <citation type="submission" date="2016-06" db="EMBL/GenBank/DDBJ databases">
        <title>Parallel loss of symbiosis genes in relatives of nitrogen-fixing non-legume Parasponia.</title>
        <authorList>
            <person name="Van Velzen R."/>
            <person name="Holmer R."/>
            <person name="Bu F."/>
            <person name="Rutten L."/>
            <person name="Van Zeijl A."/>
            <person name="Liu W."/>
            <person name="Santuari L."/>
            <person name="Cao Q."/>
            <person name="Sharma T."/>
            <person name="Shen D."/>
            <person name="Roswanjaya Y."/>
            <person name="Wardhani T."/>
            <person name="Kalhor M.S."/>
            <person name="Jansen J."/>
            <person name="Van den Hoogen J."/>
            <person name="Gungor B."/>
            <person name="Hartog M."/>
            <person name="Hontelez J."/>
            <person name="Verver J."/>
            <person name="Yang W.-C."/>
            <person name="Schijlen E."/>
            <person name="Repin R."/>
            <person name="Schilthuizen M."/>
            <person name="Schranz E."/>
            <person name="Heidstra R."/>
            <person name="Miyata K."/>
            <person name="Fedorova E."/>
            <person name="Kohlen W."/>
            <person name="Bisseling T."/>
            <person name="Smit S."/>
            <person name="Geurts R."/>
        </authorList>
    </citation>
    <scope>NUCLEOTIDE SEQUENCE [LARGE SCALE GENOMIC DNA]</scope>
    <source>
        <strain evidence="3">cv. WU1-14</strain>
    </source>
</reference>
<gene>
    <name evidence="2" type="ORF">PanWU01x14_198550</name>
</gene>
<evidence type="ECO:0000313" key="2">
    <source>
        <dbReference type="EMBL" id="PON53977.1"/>
    </source>
</evidence>